<comment type="subcellular location">
    <subcellularLocation>
        <location evidence="1">Nucleus</location>
    </subcellularLocation>
</comment>
<dbReference type="PANTHER" id="PTHR15561:SF0">
    <property type="entry name" value="DNA-DIRECTED RNA POLYMERASE III SUBUNIT RPC9"/>
    <property type="match status" value="1"/>
</dbReference>
<comment type="caution">
    <text evidence="8">The sequence shown here is derived from an EMBL/GenBank/DDBJ whole genome shotgun (WGS) entry which is preliminary data.</text>
</comment>
<dbReference type="InterPro" id="IPR005574">
    <property type="entry name" value="Rpb4/RPC9"/>
</dbReference>
<dbReference type="GO" id="GO:0000166">
    <property type="term" value="F:nucleotide binding"/>
    <property type="evidence" value="ECO:0007669"/>
    <property type="project" value="InterPro"/>
</dbReference>
<reference evidence="8" key="1">
    <citation type="submission" date="2020-10" db="EMBL/GenBank/DDBJ databases">
        <authorList>
            <person name="Muller C M."/>
        </authorList>
    </citation>
    <scope>NUCLEOTIDE SEQUENCE</scope>
    <source>
        <strain evidence="8">THUN-12</strain>
    </source>
</reference>
<protein>
    <recommendedName>
        <fullName evidence="3">DNA-directed RNA polymerase III subunit RPC9</fullName>
    </recommendedName>
</protein>
<dbReference type="InterPro" id="IPR006590">
    <property type="entry name" value="RNA_pol_Rpb4/RPC9_core"/>
</dbReference>
<evidence type="ECO:0000256" key="2">
    <source>
        <dbReference type="ARBA" id="ARBA00006898"/>
    </source>
</evidence>
<keyword evidence="4" id="KW-0240">DNA-directed RNA polymerase</keyword>
<dbReference type="EMBL" id="CAJHIT010000007">
    <property type="protein sequence ID" value="CAD6503359.1"/>
    <property type="molecule type" value="Genomic_DNA"/>
</dbReference>
<dbReference type="Gene3D" id="1.20.1250.40">
    <property type="match status" value="1"/>
</dbReference>
<evidence type="ECO:0000256" key="1">
    <source>
        <dbReference type="ARBA" id="ARBA00004123"/>
    </source>
</evidence>
<name>A0A9W4D3D5_BLUGR</name>
<evidence type="ECO:0000313" key="9">
    <source>
        <dbReference type="Proteomes" id="UP000683417"/>
    </source>
</evidence>
<evidence type="ECO:0000256" key="3">
    <source>
        <dbReference type="ARBA" id="ARBA00016672"/>
    </source>
</evidence>
<dbReference type="PANTHER" id="PTHR15561">
    <property type="entry name" value="CALCITONIN GENE-RELATED PEPTIDE-RECEPTOR COMPONENT PROTEIN"/>
    <property type="match status" value="1"/>
</dbReference>
<dbReference type="AlphaFoldDB" id="A0A9W4D3D5"/>
<dbReference type="InterPro" id="IPR038324">
    <property type="entry name" value="Rpb4/RPC9_sf"/>
</dbReference>
<dbReference type="InterPro" id="IPR038846">
    <property type="entry name" value="RPC9"/>
</dbReference>
<gene>
    <name evidence="8" type="ORF">BGTH12_LOCUS4717</name>
</gene>
<keyword evidence="5" id="KW-0804">Transcription</keyword>
<feature type="domain" description="RNA polymerase Rpb4/RPC9 core" evidence="7">
    <location>
        <begin position="1"/>
        <end position="132"/>
    </location>
</feature>
<dbReference type="InterPro" id="IPR010997">
    <property type="entry name" value="HRDC-like_sf"/>
</dbReference>
<comment type="similarity">
    <text evidence="2">Belongs to the eukaryotic RPC9 RNA polymerase subunit family.</text>
</comment>
<dbReference type="Pfam" id="PF03874">
    <property type="entry name" value="RNA_pol_Rpb4"/>
    <property type="match status" value="1"/>
</dbReference>
<dbReference type="GO" id="GO:0005666">
    <property type="term" value="C:RNA polymerase III complex"/>
    <property type="evidence" value="ECO:0007669"/>
    <property type="project" value="InterPro"/>
</dbReference>
<proteinExistence type="inferred from homology"/>
<keyword evidence="6" id="KW-0539">Nucleus</keyword>
<evidence type="ECO:0000256" key="6">
    <source>
        <dbReference type="ARBA" id="ARBA00023242"/>
    </source>
</evidence>
<dbReference type="GO" id="GO:0006384">
    <property type="term" value="P:transcription initiation at RNA polymerase III promoter"/>
    <property type="evidence" value="ECO:0007669"/>
    <property type="project" value="InterPro"/>
</dbReference>
<accession>A0A9W4D3D5</accession>
<dbReference type="Proteomes" id="UP000683417">
    <property type="component" value="Unassembled WGS sequence"/>
</dbReference>
<dbReference type="SUPFAM" id="SSF47819">
    <property type="entry name" value="HRDC-like"/>
    <property type="match status" value="1"/>
</dbReference>
<evidence type="ECO:0000259" key="7">
    <source>
        <dbReference type="SMART" id="SM00657"/>
    </source>
</evidence>
<evidence type="ECO:0000256" key="5">
    <source>
        <dbReference type="ARBA" id="ARBA00023163"/>
    </source>
</evidence>
<evidence type="ECO:0000256" key="4">
    <source>
        <dbReference type="ARBA" id="ARBA00022478"/>
    </source>
</evidence>
<dbReference type="SMART" id="SM00657">
    <property type="entry name" value="RPOL4c"/>
    <property type="match status" value="1"/>
</dbReference>
<evidence type="ECO:0000313" key="8">
    <source>
        <dbReference type="EMBL" id="CAD6503359.1"/>
    </source>
</evidence>
<sequence length="158" mass="17751">MKILEAQSAVLTNYEVFTHLNANEKRHPRYGREGGRPRNLVTVTKELLEYFSDAPSPLASEPFPYQEETIRILLEKLRCWDFTKAEIIMIINLRPTKPENLNTVIEEMDSRFPEEDTQAEICAAIMGVLGQPNGEAENAAKRGTVLDNQAGEAGTMAD</sequence>
<organism evidence="8 9">
    <name type="scientific">Blumeria graminis f. sp. triticale</name>
    <dbReference type="NCBI Taxonomy" id="1689686"/>
    <lineage>
        <taxon>Eukaryota</taxon>
        <taxon>Fungi</taxon>
        <taxon>Dikarya</taxon>
        <taxon>Ascomycota</taxon>
        <taxon>Pezizomycotina</taxon>
        <taxon>Leotiomycetes</taxon>
        <taxon>Erysiphales</taxon>
        <taxon>Erysiphaceae</taxon>
        <taxon>Blumeria</taxon>
    </lineage>
</organism>